<dbReference type="Proteomes" id="UP000051448">
    <property type="component" value="Unassembled WGS sequence"/>
</dbReference>
<evidence type="ECO:0008006" key="3">
    <source>
        <dbReference type="Google" id="ProtNLM"/>
    </source>
</evidence>
<comment type="caution">
    <text evidence="1">The sequence shown here is derived from an EMBL/GenBank/DDBJ whole genome shotgun (WGS) entry which is preliminary data.</text>
</comment>
<organism evidence="1 2">
    <name type="scientific">Liquorilactobacillus hordei DSM 19519</name>
    <dbReference type="NCBI Taxonomy" id="1423759"/>
    <lineage>
        <taxon>Bacteria</taxon>
        <taxon>Bacillati</taxon>
        <taxon>Bacillota</taxon>
        <taxon>Bacilli</taxon>
        <taxon>Lactobacillales</taxon>
        <taxon>Lactobacillaceae</taxon>
        <taxon>Liquorilactobacillus</taxon>
    </lineage>
</organism>
<name>A0A0R1MA25_9LACO</name>
<sequence length="101" mass="11083">MMGLILTGCGNKLSGAYTGKITLLFVEQKDTMIFDGDKVTEKQNGKVIDKGTYKIDGDDLTIKINDYHLRAKLSDNRNSFTITSADGIANLAKGTTYTKKE</sequence>
<proteinExistence type="predicted"/>
<keyword evidence="2" id="KW-1185">Reference proteome</keyword>
<evidence type="ECO:0000313" key="2">
    <source>
        <dbReference type="Proteomes" id="UP000051448"/>
    </source>
</evidence>
<gene>
    <name evidence="1" type="ORF">FC92_GL002195</name>
</gene>
<dbReference type="PATRIC" id="fig|1423759.3.peg.2299"/>
<reference evidence="1 2" key="1">
    <citation type="journal article" date="2015" name="Genome Announc.">
        <title>Expanding the biotechnology potential of lactobacilli through comparative genomics of 213 strains and associated genera.</title>
        <authorList>
            <person name="Sun Z."/>
            <person name="Harris H.M."/>
            <person name="McCann A."/>
            <person name="Guo C."/>
            <person name="Argimon S."/>
            <person name="Zhang W."/>
            <person name="Yang X."/>
            <person name="Jeffery I.B."/>
            <person name="Cooney J.C."/>
            <person name="Kagawa T.F."/>
            <person name="Liu W."/>
            <person name="Song Y."/>
            <person name="Salvetti E."/>
            <person name="Wrobel A."/>
            <person name="Rasinkangas P."/>
            <person name="Parkhill J."/>
            <person name="Rea M.C."/>
            <person name="O'Sullivan O."/>
            <person name="Ritari J."/>
            <person name="Douillard F.P."/>
            <person name="Paul Ross R."/>
            <person name="Yang R."/>
            <person name="Briner A.E."/>
            <person name="Felis G.E."/>
            <person name="de Vos W.M."/>
            <person name="Barrangou R."/>
            <person name="Klaenhammer T.R."/>
            <person name="Caufield P.W."/>
            <person name="Cui Y."/>
            <person name="Zhang H."/>
            <person name="O'Toole P.W."/>
        </authorList>
    </citation>
    <scope>NUCLEOTIDE SEQUENCE [LARGE SCALE GENOMIC DNA]</scope>
    <source>
        <strain evidence="1 2">DSM 19519</strain>
    </source>
</reference>
<protein>
    <recommendedName>
        <fullName evidence="3">Lipoprotein</fullName>
    </recommendedName>
</protein>
<evidence type="ECO:0000313" key="1">
    <source>
        <dbReference type="EMBL" id="KRL01906.1"/>
    </source>
</evidence>
<accession>A0A0R1MA25</accession>
<dbReference type="EMBL" id="AZDX01000088">
    <property type="protein sequence ID" value="KRL01906.1"/>
    <property type="molecule type" value="Genomic_DNA"/>
</dbReference>
<dbReference type="AlphaFoldDB" id="A0A0R1MA25"/>